<evidence type="ECO:0000313" key="2">
    <source>
        <dbReference type="Proteomes" id="UP000660745"/>
    </source>
</evidence>
<comment type="caution">
    <text evidence="1">The sequence shown here is derived from an EMBL/GenBank/DDBJ whole genome shotgun (WGS) entry which is preliminary data.</text>
</comment>
<gene>
    <name evidence="1" type="ORF">GCM10012278_79400</name>
</gene>
<evidence type="ECO:0000313" key="1">
    <source>
        <dbReference type="EMBL" id="GGP16274.1"/>
    </source>
</evidence>
<name>A0A918AGP6_9ACTN</name>
<reference evidence="1" key="1">
    <citation type="journal article" date="2014" name="Int. J. Syst. Evol. Microbiol.">
        <title>Complete genome sequence of Corynebacterium casei LMG S-19264T (=DSM 44701T), isolated from a smear-ripened cheese.</title>
        <authorList>
            <consortium name="US DOE Joint Genome Institute (JGI-PGF)"/>
            <person name="Walter F."/>
            <person name="Albersmeier A."/>
            <person name="Kalinowski J."/>
            <person name="Ruckert C."/>
        </authorList>
    </citation>
    <scope>NUCLEOTIDE SEQUENCE</scope>
    <source>
        <strain evidence="1">CGMCC 4.7430</strain>
    </source>
</reference>
<proteinExistence type="predicted"/>
<dbReference type="EMBL" id="BMNK01000020">
    <property type="protein sequence ID" value="GGP16274.1"/>
    <property type="molecule type" value="Genomic_DNA"/>
</dbReference>
<accession>A0A918AGP6</accession>
<reference evidence="1" key="2">
    <citation type="submission" date="2020-09" db="EMBL/GenBank/DDBJ databases">
        <authorList>
            <person name="Sun Q."/>
            <person name="Zhou Y."/>
        </authorList>
    </citation>
    <scope>NUCLEOTIDE SEQUENCE</scope>
    <source>
        <strain evidence="1">CGMCC 4.7430</strain>
    </source>
</reference>
<dbReference type="Proteomes" id="UP000660745">
    <property type="component" value="Unassembled WGS sequence"/>
</dbReference>
<organism evidence="1 2">
    <name type="scientific">Nonomuraea glycinis</name>
    <dbReference type="NCBI Taxonomy" id="2047744"/>
    <lineage>
        <taxon>Bacteria</taxon>
        <taxon>Bacillati</taxon>
        <taxon>Actinomycetota</taxon>
        <taxon>Actinomycetes</taxon>
        <taxon>Streptosporangiales</taxon>
        <taxon>Streptosporangiaceae</taxon>
        <taxon>Nonomuraea</taxon>
    </lineage>
</organism>
<keyword evidence="2" id="KW-1185">Reference proteome</keyword>
<dbReference type="AlphaFoldDB" id="A0A918AGP6"/>
<sequence length="66" mass="7093">MWPSTWVATSHASPEPTAACAIEGATSPNDLTRSRMCSPSFVATLPTLADHYDISVTPSIKDETDR</sequence>
<protein>
    <submittedName>
        <fullName evidence="1">Uncharacterized protein</fullName>
    </submittedName>
</protein>